<feature type="site" description="Transition state stabilizer" evidence="11">
    <location>
        <position position="54"/>
    </location>
</feature>
<comment type="subcellular location">
    <subcellularLocation>
        <location evidence="2">Cytoplasm</location>
    </subcellularLocation>
</comment>
<protein>
    <recommendedName>
        <fullName evidence="11">ubiquitinyl hydrolase 1</fullName>
        <ecNumber evidence="11">3.4.19.12</ecNumber>
    </recommendedName>
</protein>
<evidence type="ECO:0000256" key="8">
    <source>
        <dbReference type="ARBA" id="ARBA00022801"/>
    </source>
</evidence>
<dbReference type="Gene3D" id="3.30.1490.420">
    <property type="entry name" value="Ubiquitin carboxyl-terminal hydrolase, domain 2"/>
    <property type="match status" value="1"/>
</dbReference>
<keyword evidence="4" id="KW-0963">Cytoplasm</keyword>
<keyword evidence="5" id="KW-0597">Phosphoprotein</keyword>
<dbReference type="AlphaFoldDB" id="A0A8C1TFG3"/>
<dbReference type="Gene3D" id="3.40.532.10">
    <property type="entry name" value="Peptidase C12, ubiquitin carboxyl-terminal hydrolase"/>
    <property type="match status" value="1"/>
</dbReference>
<dbReference type="EC" id="3.4.19.12" evidence="11"/>
<dbReference type="Pfam" id="PF01088">
    <property type="entry name" value="Peptidase_C12"/>
    <property type="match status" value="1"/>
</dbReference>
<proteinExistence type="inferred from homology"/>
<keyword evidence="6 11" id="KW-0645">Protease</keyword>
<evidence type="ECO:0000256" key="9">
    <source>
        <dbReference type="ARBA" id="ARBA00022807"/>
    </source>
</evidence>
<keyword evidence="12" id="KW-1133">Transmembrane helix</keyword>
<keyword evidence="12" id="KW-0472">Membrane</keyword>
<evidence type="ECO:0000256" key="4">
    <source>
        <dbReference type="ARBA" id="ARBA00022490"/>
    </source>
</evidence>
<evidence type="ECO:0000256" key="2">
    <source>
        <dbReference type="ARBA" id="ARBA00004496"/>
    </source>
</evidence>
<sequence length="178" mass="20005">MNKASLSFLPIIIIIIIIILQCVICTYESFRQEEEAKIKAQGQEVSSDVYFMKQTIGNACGTIGLIHAVANNQRHLEFGKYQYSPAVCFYDADARDQNELSAHLSSAPSLDEKVDLHFIAFVNVEGHLYELDGRKPFPIVHGKTTEDTFLEDSAEVCKKFMARDPQELRFTVVALSKA</sequence>
<evidence type="ECO:0000256" key="7">
    <source>
        <dbReference type="ARBA" id="ARBA00022786"/>
    </source>
</evidence>
<dbReference type="PANTHER" id="PTHR10589:SF24">
    <property type="entry name" value="UBIQUITIN CARBOXYL-TERMINAL HYDROLASE ISOZYME L3"/>
    <property type="match status" value="1"/>
</dbReference>
<keyword evidence="12" id="KW-0812">Transmembrane</keyword>
<evidence type="ECO:0000313" key="14">
    <source>
        <dbReference type="Ensembl" id="ENSCCRP00015021978.1"/>
    </source>
</evidence>
<dbReference type="SUPFAM" id="SSF54001">
    <property type="entry name" value="Cysteine proteinases"/>
    <property type="match status" value="1"/>
</dbReference>
<dbReference type="GO" id="GO:0004843">
    <property type="term" value="F:cysteine-type deubiquitinase activity"/>
    <property type="evidence" value="ECO:0007669"/>
    <property type="project" value="UniProtKB-UniRule"/>
</dbReference>
<keyword evidence="7 11" id="KW-0833">Ubl conjugation pathway</keyword>
<dbReference type="InterPro" id="IPR038765">
    <property type="entry name" value="Papain-like_cys_pep_sf"/>
</dbReference>
<dbReference type="PANTHER" id="PTHR10589">
    <property type="entry name" value="UBIQUITIN CARBOXYL-TERMINAL HYDROLASE"/>
    <property type="match status" value="1"/>
</dbReference>
<dbReference type="Proteomes" id="UP000694700">
    <property type="component" value="Unplaced"/>
</dbReference>
<feature type="domain" description="UCH catalytic" evidence="13">
    <location>
        <begin position="1"/>
        <end position="177"/>
    </location>
</feature>
<evidence type="ECO:0000256" key="11">
    <source>
        <dbReference type="PROSITE-ProRule" id="PRU01393"/>
    </source>
</evidence>
<comment type="catalytic activity">
    <reaction evidence="1 11">
        <text>Thiol-dependent hydrolysis of ester, thioester, amide, peptide and isopeptide bonds formed by the C-terminal Gly of ubiquitin (a 76-residue protein attached to proteins as an intracellular targeting signal).</text>
        <dbReference type="EC" id="3.4.19.12"/>
    </reaction>
</comment>
<reference evidence="14" key="1">
    <citation type="submission" date="2025-08" db="UniProtKB">
        <authorList>
            <consortium name="Ensembl"/>
        </authorList>
    </citation>
    <scope>IDENTIFICATION</scope>
</reference>
<evidence type="ECO:0000313" key="15">
    <source>
        <dbReference type="Proteomes" id="UP000694700"/>
    </source>
</evidence>
<evidence type="ECO:0000256" key="12">
    <source>
        <dbReference type="SAM" id="Phobius"/>
    </source>
</evidence>
<keyword evidence="8 11" id="KW-0378">Hydrolase</keyword>
<organism evidence="14 15">
    <name type="scientific">Cyprinus carpio</name>
    <name type="common">Common carp</name>
    <dbReference type="NCBI Taxonomy" id="7962"/>
    <lineage>
        <taxon>Eukaryota</taxon>
        <taxon>Metazoa</taxon>
        <taxon>Chordata</taxon>
        <taxon>Craniata</taxon>
        <taxon>Vertebrata</taxon>
        <taxon>Euteleostomi</taxon>
        <taxon>Actinopterygii</taxon>
        <taxon>Neopterygii</taxon>
        <taxon>Teleostei</taxon>
        <taxon>Ostariophysi</taxon>
        <taxon>Cypriniformes</taxon>
        <taxon>Cyprinidae</taxon>
        <taxon>Cyprininae</taxon>
        <taxon>Cyprinus</taxon>
    </lineage>
</organism>
<name>A0A8C1TFG3_CYPCA</name>
<feature type="site" description="Important for enzyme activity" evidence="11">
    <location>
        <position position="132"/>
    </location>
</feature>
<dbReference type="Ensembl" id="ENSCCRT00015022786.1">
    <property type="protein sequence ID" value="ENSCCRP00015021978.1"/>
    <property type="gene ID" value="ENSCCRG00015009504.1"/>
</dbReference>
<evidence type="ECO:0000256" key="1">
    <source>
        <dbReference type="ARBA" id="ARBA00000707"/>
    </source>
</evidence>
<evidence type="ECO:0000256" key="5">
    <source>
        <dbReference type="ARBA" id="ARBA00022553"/>
    </source>
</evidence>
<feature type="active site" description="Proton donor" evidence="11">
    <location>
        <position position="117"/>
    </location>
</feature>
<dbReference type="GO" id="GO:0006511">
    <property type="term" value="P:ubiquitin-dependent protein catabolic process"/>
    <property type="evidence" value="ECO:0007669"/>
    <property type="project" value="UniProtKB-UniRule"/>
</dbReference>
<dbReference type="PROSITE" id="PS00140">
    <property type="entry name" value="UCH_1"/>
    <property type="match status" value="1"/>
</dbReference>
<evidence type="ECO:0000259" key="13">
    <source>
        <dbReference type="PROSITE" id="PS52048"/>
    </source>
</evidence>
<dbReference type="GO" id="GO:0016579">
    <property type="term" value="P:protein deubiquitination"/>
    <property type="evidence" value="ECO:0007669"/>
    <property type="project" value="TreeGrafter"/>
</dbReference>
<evidence type="ECO:0000256" key="3">
    <source>
        <dbReference type="ARBA" id="ARBA00009326"/>
    </source>
</evidence>
<evidence type="ECO:0000256" key="6">
    <source>
        <dbReference type="ARBA" id="ARBA00022670"/>
    </source>
</evidence>
<dbReference type="InterPro" id="IPR057254">
    <property type="entry name" value="UCH_AS"/>
</dbReference>
<dbReference type="InterPro" id="IPR001578">
    <property type="entry name" value="Peptidase_C12_UCH"/>
</dbReference>
<keyword evidence="9 11" id="KW-0788">Thiol protease</keyword>
<feature type="transmembrane region" description="Helical" evidence="12">
    <location>
        <begin position="6"/>
        <end position="27"/>
    </location>
</feature>
<dbReference type="PROSITE" id="PS52048">
    <property type="entry name" value="UCH_DOMAIN"/>
    <property type="match status" value="1"/>
</dbReference>
<evidence type="ECO:0000256" key="10">
    <source>
        <dbReference type="ARBA" id="ARBA00062672"/>
    </source>
</evidence>
<accession>A0A8C1TFG3</accession>
<feature type="active site" description="Nucleophile" evidence="11">
    <location>
        <position position="60"/>
    </location>
</feature>
<comment type="subunit">
    <text evidence="10">Preferentially binds diubiquitin; the interaction does not hydrolyze diubiquitin but, in vitro, inhibits the hydrolyzing activity on other substrates.</text>
</comment>
<dbReference type="InterPro" id="IPR036959">
    <property type="entry name" value="Peptidase_C12_UCH_sf"/>
</dbReference>
<dbReference type="GO" id="GO:0005737">
    <property type="term" value="C:cytoplasm"/>
    <property type="evidence" value="ECO:0007669"/>
    <property type="project" value="UniProtKB-SubCell"/>
</dbReference>
<comment type="similarity">
    <text evidence="3 11">Belongs to the peptidase C12 family.</text>
</comment>